<evidence type="ECO:0000313" key="2">
    <source>
        <dbReference type="EMBL" id="CAK9039349.1"/>
    </source>
</evidence>
<protein>
    <submittedName>
        <fullName evidence="2">Acyl carrier protein (ACP)</fullName>
    </submittedName>
</protein>
<reference evidence="2 4" key="1">
    <citation type="submission" date="2024-02" db="EMBL/GenBank/DDBJ databases">
        <authorList>
            <person name="Chen Y."/>
            <person name="Shah S."/>
            <person name="Dougan E. K."/>
            <person name="Thang M."/>
            <person name="Chan C."/>
        </authorList>
    </citation>
    <scope>NUCLEOTIDE SEQUENCE [LARGE SCALE GENOMIC DNA]</scope>
</reference>
<dbReference type="Gene3D" id="1.10.1200.10">
    <property type="entry name" value="ACP-like"/>
    <property type="match status" value="1"/>
</dbReference>
<dbReference type="Pfam" id="PF00550">
    <property type="entry name" value="PP-binding"/>
    <property type="match status" value="1"/>
</dbReference>
<dbReference type="Proteomes" id="UP001642464">
    <property type="component" value="Unassembled WGS sequence"/>
</dbReference>
<accession>A0ABP0LL88</accession>
<dbReference type="Gene3D" id="3.40.50.720">
    <property type="entry name" value="NAD(P)-binding Rossmann-like Domain"/>
    <property type="match status" value="1"/>
</dbReference>
<gene>
    <name evidence="2" type="ORF">SCF082_LOCUS23008</name>
    <name evidence="3" type="ORF">SCF082_LOCUS24119</name>
</gene>
<dbReference type="InterPro" id="IPR036291">
    <property type="entry name" value="NAD(P)-bd_dom_sf"/>
</dbReference>
<dbReference type="SUPFAM" id="SSF47336">
    <property type="entry name" value="ACP-like"/>
    <property type="match status" value="1"/>
</dbReference>
<dbReference type="Pfam" id="PF01370">
    <property type="entry name" value="Epimerase"/>
    <property type="match status" value="1"/>
</dbReference>
<dbReference type="InterPro" id="IPR001509">
    <property type="entry name" value="Epimerase_deHydtase"/>
</dbReference>
<dbReference type="EMBL" id="CAXAMM010017779">
    <property type="protein sequence ID" value="CAK9041856.1"/>
    <property type="molecule type" value="Genomic_DNA"/>
</dbReference>
<evidence type="ECO:0000313" key="3">
    <source>
        <dbReference type="EMBL" id="CAK9041856.1"/>
    </source>
</evidence>
<proteinExistence type="predicted"/>
<dbReference type="InterPro" id="IPR009081">
    <property type="entry name" value="PP-bd_ACP"/>
</dbReference>
<evidence type="ECO:0000259" key="1">
    <source>
        <dbReference type="PROSITE" id="PS50075"/>
    </source>
</evidence>
<feature type="domain" description="Carrier" evidence="1">
    <location>
        <begin position="192"/>
        <end position="269"/>
    </location>
</feature>
<dbReference type="EMBL" id="CAXAMM010016668">
    <property type="protein sequence ID" value="CAK9039349.1"/>
    <property type="molecule type" value="Genomic_DNA"/>
</dbReference>
<keyword evidence="4" id="KW-1185">Reference proteome</keyword>
<dbReference type="SUPFAM" id="SSF51735">
    <property type="entry name" value="NAD(P)-binding Rossmann-fold domains"/>
    <property type="match status" value="1"/>
</dbReference>
<evidence type="ECO:0000313" key="4">
    <source>
        <dbReference type="Proteomes" id="UP001642464"/>
    </source>
</evidence>
<dbReference type="PROSITE" id="PS50075">
    <property type="entry name" value="CARRIER"/>
    <property type="match status" value="1"/>
</dbReference>
<comment type="caution">
    <text evidence="2">The sequence shown here is derived from an EMBL/GenBank/DDBJ whole genome shotgun (WGS) entry which is preliminary data.</text>
</comment>
<dbReference type="InterPro" id="IPR036736">
    <property type="entry name" value="ACP-like_sf"/>
</dbReference>
<name>A0ABP0LL88_9DINO</name>
<organism evidence="2 4">
    <name type="scientific">Durusdinium trenchii</name>
    <dbReference type="NCBI Taxonomy" id="1381693"/>
    <lineage>
        <taxon>Eukaryota</taxon>
        <taxon>Sar</taxon>
        <taxon>Alveolata</taxon>
        <taxon>Dinophyceae</taxon>
        <taxon>Suessiales</taxon>
        <taxon>Symbiodiniaceae</taxon>
        <taxon>Durusdinium</taxon>
    </lineage>
</organism>
<sequence>MSAREPSVSPYALSKHRSEEAVRNASEGAPWLALRLPAIYGPGDMVTLDYFKIIRAGWALEPRTDPPARASLLYVDDAAAAILSAAESAAPGHIYEVGDERQDGFAWSEIGAILSQTLNRRGRRVRLPRPLIAAYHGVLRRVERLSGRPPSVRTGQINEFFHPDWVARNNLLSDATSWRPETPLSAGFAKTEDDDLVFHKICSLLDPLNDKGIKLTRETDLIADLEIDSVSVLDIVMDIEDNYDISIPVNTISEIKTIGELVDAIHAIKKEQS</sequence>